<protein>
    <submittedName>
        <fullName evidence="2">Extracellular solute-binding protein</fullName>
    </submittedName>
</protein>
<dbReference type="Proteomes" id="UP001223261">
    <property type="component" value="Chromosome"/>
</dbReference>
<dbReference type="AlphaFoldDB" id="A0AAX3W552"/>
<evidence type="ECO:0000313" key="2">
    <source>
        <dbReference type="EMBL" id="WHI60507.1"/>
    </source>
</evidence>
<dbReference type="PANTHER" id="PTHR30006:SF2">
    <property type="entry name" value="ABC TRANSPORTER SUBSTRATE-BINDING PROTEIN"/>
    <property type="match status" value="1"/>
</dbReference>
<proteinExistence type="predicted"/>
<dbReference type="Pfam" id="PF13343">
    <property type="entry name" value="SBP_bac_6"/>
    <property type="match status" value="1"/>
</dbReference>
<keyword evidence="1" id="KW-0732">Signal</keyword>
<accession>A0AAX3W552</accession>
<dbReference type="SUPFAM" id="SSF53850">
    <property type="entry name" value="Periplasmic binding protein-like II"/>
    <property type="match status" value="1"/>
</dbReference>
<dbReference type="Gene3D" id="3.40.190.10">
    <property type="entry name" value="Periplasmic binding protein-like II"/>
    <property type="match status" value="2"/>
</dbReference>
<organism evidence="2 3">
    <name type="scientific">Mammaliicoccus lentus</name>
    <name type="common">Staphylococcus lentus</name>
    <dbReference type="NCBI Taxonomy" id="42858"/>
    <lineage>
        <taxon>Bacteria</taxon>
        <taxon>Bacillati</taxon>
        <taxon>Bacillota</taxon>
        <taxon>Bacilli</taxon>
        <taxon>Bacillales</taxon>
        <taxon>Staphylococcaceae</taxon>
        <taxon>Mammaliicoccus</taxon>
    </lineage>
</organism>
<gene>
    <name evidence="2" type="ORF">PYH69_02445</name>
</gene>
<dbReference type="PANTHER" id="PTHR30006">
    <property type="entry name" value="THIAMINE-BINDING PERIPLASMIC PROTEIN-RELATED"/>
    <property type="match status" value="1"/>
</dbReference>
<sequence>MKKWIILLVAIYLFVFTISLTGFGSSSDKVIIYSNADEEAIDMMEDALDKAGYKDEYIIQPQPTSELGGKILVEGKHIEADVITQASYYIDSAQEKHKMFQNIKSDKEPTQDSSDYTLPLLGNTGSIFINEKALKDKNLPVPKSIKDLTKSKYKNQIAMANMLDSSTGWLVVQSIFDQYGEKEGKEILTKLFQNIGPHLESSGSGPLKKVQSGEVAIGIGLRSQAIEASKKSQYIKNIDPKEGNYSLIESLAVVDKGSKKQKKAADMTKAIQKHARKDLIKQYPKAIYKVEKVEKSQLPKYPKSWDDKLTVQLLDKHQVIYKEAKKNAETKERGK</sequence>
<evidence type="ECO:0000256" key="1">
    <source>
        <dbReference type="ARBA" id="ARBA00022729"/>
    </source>
</evidence>
<dbReference type="RefSeq" id="WP_282862613.1">
    <property type="nucleotide sequence ID" value="NZ_CP118848.1"/>
</dbReference>
<evidence type="ECO:0000313" key="3">
    <source>
        <dbReference type="Proteomes" id="UP001223261"/>
    </source>
</evidence>
<name>A0AAX3W552_MAMLE</name>
<dbReference type="EMBL" id="CP118848">
    <property type="protein sequence ID" value="WHI60507.1"/>
    <property type="molecule type" value="Genomic_DNA"/>
</dbReference>
<reference evidence="2" key="1">
    <citation type="journal article" date="2023" name="Antibiotics">
        <title>Prevalence and Molecular Characterization of Methicillin-Resistant Staphylococci (MRS) and Mammaliicocci (MRM) in Dromedary Camels from Algeria: First Detection of SCCmec-mecC Hybrid in Methicillin-Resistant Mammaliicoccus lentus.</title>
        <authorList>
            <person name="Belhout C."/>
            <person name="Boyen F."/>
            <person name="Vereecke N."/>
            <person name="Theuns S."/>
            <person name="Taibi N."/>
            <person name="Stegger M."/>
            <person name="de la Fe-Rodriguez P.Y."/>
            <person name="Bouayad L."/>
            <person name="Elgroud R."/>
            <person name="Butaye P."/>
        </authorList>
    </citation>
    <scope>NUCLEOTIDE SEQUENCE</scope>
    <source>
        <strain evidence="2">7048</strain>
    </source>
</reference>